<feature type="compositionally biased region" description="Basic and acidic residues" evidence="9">
    <location>
        <begin position="1694"/>
        <end position="1710"/>
    </location>
</feature>
<dbReference type="CDD" id="cd00063">
    <property type="entry name" value="FN3"/>
    <property type="match status" value="1"/>
</dbReference>
<dbReference type="FunFam" id="1.10.510.10:FF:000594">
    <property type="entry name" value="Myosin light chain kinase isoform-III"/>
    <property type="match status" value="1"/>
</dbReference>
<dbReference type="GO" id="GO:0045989">
    <property type="term" value="P:positive regulation of striated muscle contraction"/>
    <property type="evidence" value="ECO:0007669"/>
    <property type="project" value="UniProtKB-ARBA"/>
</dbReference>
<organism evidence="13 14">
    <name type="scientific">Stichopus japonicus</name>
    <name type="common">Sea cucumber</name>
    <dbReference type="NCBI Taxonomy" id="307972"/>
    <lineage>
        <taxon>Eukaryota</taxon>
        <taxon>Metazoa</taxon>
        <taxon>Echinodermata</taxon>
        <taxon>Eleutherozoa</taxon>
        <taxon>Echinozoa</taxon>
        <taxon>Holothuroidea</taxon>
        <taxon>Aspidochirotacea</taxon>
        <taxon>Aspidochirotida</taxon>
        <taxon>Stichopodidae</taxon>
        <taxon>Apostichopus</taxon>
    </lineage>
</organism>
<keyword evidence="13" id="KW-0808">Transferase</keyword>
<feature type="domain" description="Ig-like" evidence="11">
    <location>
        <begin position="804"/>
        <end position="892"/>
    </location>
</feature>
<feature type="binding site" evidence="8">
    <location>
        <position position="1360"/>
    </location>
    <ligand>
        <name>ATP</name>
        <dbReference type="ChEBI" id="CHEBI:30616"/>
    </ligand>
</feature>
<feature type="domain" description="Ig-like" evidence="11">
    <location>
        <begin position="1732"/>
        <end position="1815"/>
    </location>
</feature>
<evidence type="ECO:0000256" key="9">
    <source>
        <dbReference type="SAM" id="MobiDB-lite"/>
    </source>
</evidence>
<dbReference type="SMART" id="SM00220">
    <property type="entry name" value="S_TKc"/>
    <property type="match status" value="1"/>
</dbReference>
<evidence type="ECO:0000256" key="8">
    <source>
        <dbReference type="PROSITE-ProRule" id="PRU10141"/>
    </source>
</evidence>
<comment type="similarity">
    <text evidence="2">Belongs to the protein kinase superfamily. CAMK Ser/Thr protein kinase family.</text>
</comment>
<dbReference type="PROSITE" id="PS00108">
    <property type="entry name" value="PROTEIN_KINASE_ST"/>
    <property type="match status" value="1"/>
</dbReference>
<dbReference type="FunFam" id="2.60.40.10:FF:000147">
    <property type="entry name" value="Myosin light chain kinase"/>
    <property type="match status" value="1"/>
</dbReference>
<feature type="region of interest" description="Disordered" evidence="9">
    <location>
        <begin position="1634"/>
        <end position="1727"/>
    </location>
</feature>
<dbReference type="SMART" id="SM00406">
    <property type="entry name" value="IGv"/>
    <property type="match status" value="3"/>
</dbReference>
<feature type="domain" description="Ig-like" evidence="11">
    <location>
        <begin position="167"/>
        <end position="255"/>
    </location>
</feature>
<feature type="region of interest" description="Disordered" evidence="9">
    <location>
        <begin position="289"/>
        <end position="318"/>
    </location>
</feature>
<evidence type="ECO:0000256" key="1">
    <source>
        <dbReference type="ARBA" id="ARBA00004496"/>
    </source>
</evidence>
<keyword evidence="7" id="KW-0393">Immunoglobulin domain</keyword>
<evidence type="ECO:0000256" key="2">
    <source>
        <dbReference type="ARBA" id="ARBA00006692"/>
    </source>
</evidence>
<dbReference type="SUPFAM" id="SSF56112">
    <property type="entry name" value="Protein kinase-like (PK-like)"/>
    <property type="match status" value="1"/>
</dbReference>
<feature type="region of interest" description="Disordered" evidence="9">
    <location>
        <begin position="128"/>
        <end position="164"/>
    </location>
</feature>
<evidence type="ECO:0000313" key="14">
    <source>
        <dbReference type="Proteomes" id="UP000230750"/>
    </source>
</evidence>
<keyword evidence="14" id="KW-1185">Reference proteome</keyword>
<feature type="compositionally biased region" description="Low complexity" evidence="9">
    <location>
        <begin position="146"/>
        <end position="156"/>
    </location>
</feature>
<dbReference type="Pfam" id="PF00069">
    <property type="entry name" value="Pkinase"/>
    <property type="match status" value="1"/>
</dbReference>
<reference evidence="13 14" key="1">
    <citation type="journal article" date="2017" name="PLoS Biol.">
        <title>The sea cucumber genome provides insights into morphological evolution and visceral regeneration.</title>
        <authorList>
            <person name="Zhang X."/>
            <person name="Sun L."/>
            <person name="Yuan J."/>
            <person name="Sun Y."/>
            <person name="Gao Y."/>
            <person name="Zhang L."/>
            <person name="Li S."/>
            <person name="Dai H."/>
            <person name="Hamel J.F."/>
            <person name="Liu C."/>
            <person name="Yu Y."/>
            <person name="Liu S."/>
            <person name="Lin W."/>
            <person name="Guo K."/>
            <person name="Jin S."/>
            <person name="Xu P."/>
            <person name="Storey K.B."/>
            <person name="Huan P."/>
            <person name="Zhang T."/>
            <person name="Zhou Y."/>
            <person name="Zhang J."/>
            <person name="Lin C."/>
            <person name="Li X."/>
            <person name="Xing L."/>
            <person name="Huo D."/>
            <person name="Sun M."/>
            <person name="Wang L."/>
            <person name="Mercier A."/>
            <person name="Li F."/>
            <person name="Yang H."/>
            <person name="Xiang J."/>
        </authorList>
    </citation>
    <scope>NUCLEOTIDE SEQUENCE [LARGE SCALE GENOMIC DNA]</scope>
    <source>
        <strain evidence="13">Shaxun</strain>
        <tissue evidence="13">Muscle</tissue>
    </source>
</reference>
<gene>
    <name evidence="13" type="ORF">BSL78_09268</name>
</gene>
<feature type="compositionally biased region" description="Polar residues" evidence="9">
    <location>
        <begin position="1646"/>
        <end position="1656"/>
    </location>
</feature>
<dbReference type="InterPro" id="IPR003961">
    <property type="entry name" value="FN3_dom"/>
</dbReference>
<dbReference type="Gene3D" id="1.10.510.10">
    <property type="entry name" value="Transferase(Phosphotransferase) domain 1"/>
    <property type="match status" value="1"/>
</dbReference>
<evidence type="ECO:0000259" key="12">
    <source>
        <dbReference type="PROSITE" id="PS50853"/>
    </source>
</evidence>
<dbReference type="FunFam" id="2.60.40.10:FF:000714">
    <property type="entry name" value="Titin novex-3"/>
    <property type="match status" value="1"/>
</dbReference>
<dbReference type="SUPFAM" id="SSF49265">
    <property type="entry name" value="Fibronectin type III"/>
    <property type="match status" value="1"/>
</dbReference>
<dbReference type="Gene3D" id="3.30.200.20">
    <property type="entry name" value="Phosphorylase Kinase, domain 1"/>
    <property type="match status" value="1"/>
</dbReference>
<dbReference type="SMART" id="SM00060">
    <property type="entry name" value="FN3"/>
    <property type="match status" value="1"/>
</dbReference>
<evidence type="ECO:0000256" key="5">
    <source>
        <dbReference type="ARBA" id="ARBA00022741"/>
    </source>
</evidence>
<keyword evidence="5 8" id="KW-0547">Nucleotide-binding</keyword>
<feature type="domain" description="Fibronectin type-III" evidence="12">
    <location>
        <begin position="1200"/>
        <end position="1293"/>
    </location>
</feature>
<dbReference type="InterPro" id="IPR013098">
    <property type="entry name" value="Ig_I-set"/>
</dbReference>
<dbReference type="PROSITE" id="PS00107">
    <property type="entry name" value="PROTEIN_KINASE_ATP"/>
    <property type="match status" value="1"/>
</dbReference>
<dbReference type="PANTHER" id="PTHR47633">
    <property type="entry name" value="IMMUNOGLOBULIN"/>
    <property type="match status" value="1"/>
</dbReference>
<feature type="domain" description="Ig-like" evidence="11">
    <location>
        <begin position="452"/>
        <end position="541"/>
    </location>
</feature>
<keyword evidence="13" id="KW-0418">Kinase</keyword>
<dbReference type="CDD" id="cd14103">
    <property type="entry name" value="STKc_MLCK"/>
    <property type="match status" value="1"/>
</dbReference>
<protein>
    <submittedName>
        <fullName evidence="13">Putative myosin light chain kinase, smooth muscle isoform X3</fullName>
    </submittedName>
</protein>
<feature type="compositionally biased region" description="Polar residues" evidence="9">
    <location>
        <begin position="909"/>
        <end position="927"/>
    </location>
</feature>
<dbReference type="SMART" id="SM00409">
    <property type="entry name" value="IG"/>
    <property type="match status" value="10"/>
</dbReference>
<comment type="caution">
    <text evidence="13">The sequence shown here is derived from an EMBL/GenBank/DDBJ whole genome shotgun (WGS) entry which is preliminary data.</text>
</comment>
<feature type="domain" description="Ig-like" evidence="11">
    <location>
        <begin position="356"/>
        <end position="444"/>
    </location>
</feature>
<dbReference type="InterPro" id="IPR011009">
    <property type="entry name" value="Kinase-like_dom_sf"/>
</dbReference>
<dbReference type="GO" id="GO:0005524">
    <property type="term" value="F:ATP binding"/>
    <property type="evidence" value="ECO:0007669"/>
    <property type="project" value="UniProtKB-UniRule"/>
</dbReference>
<dbReference type="InterPro" id="IPR007110">
    <property type="entry name" value="Ig-like_dom"/>
</dbReference>
<dbReference type="Proteomes" id="UP000230750">
    <property type="component" value="Unassembled WGS sequence"/>
</dbReference>
<evidence type="ECO:0000256" key="3">
    <source>
        <dbReference type="ARBA" id="ARBA00022490"/>
    </source>
</evidence>
<keyword evidence="3" id="KW-0963">Cytoplasm</keyword>
<dbReference type="PROSITE" id="PS50853">
    <property type="entry name" value="FN3"/>
    <property type="match status" value="1"/>
</dbReference>
<dbReference type="SMART" id="SM00408">
    <property type="entry name" value="IGc2"/>
    <property type="match status" value="10"/>
</dbReference>
<dbReference type="InterPro" id="IPR003599">
    <property type="entry name" value="Ig_sub"/>
</dbReference>
<dbReference type="FunFam" id="2.60.40.10:FF:000107">
    <property type="entry name" value="Myosin, light chain kinase a"/>
    <property type="match status" value="2"/>
</dbReference>
<dbReference type="FunFam" id="2.60.40.10:FF:000612">
    <property type="entry name" value="palladin isoform X1"/>
    <property type="match status" value="1"/>
</dbReference>
<dbReference type="InterPro" id="IPR036179">
    <property type="entry name" value="Ig-like_dom_sf"/>
</dbReference>
<feature type="region of interest" description="Disordered" evidence="9">
    <location>
        <begin position="980"/>
        <end position="1003"/>
    </location>
</feature>
<accession>A0A2G8L0R0</accession>
<dbReference type="GO" id="GO:0005737">
    <property type="term" value="C:cytoplasm"/>
    <property type="evidence" value="ECO:0007669"/>
    <property type="project" value="UniProtKB-SubCell"/>
</dbReference>
<dbReference type="OrthoDB" id="2152335at2759"/>
<evidence type="ECO:0000256" key="7">
    <source>
        <dbReference type="ARBA" id="ARBA00023319"/>
    </source>
</evidence>
<dbReference type="InterPro" id="IPR013783">
    <property type="entry name" value="Ig-like_fold"/>
</dbReference>
<dbReference type="InterPro" id="IPR008271">
    <property type="entry name" value="Ser/Thr_kinase_AS"/>
</dbReference>
<dbReference type="InterPro" id="IPR036116">
    <property type="entry name" value="FN3_sf"/>
</dbReference>
<feature type="region of interest" description="Disordered" evidence="9">
    <location>
        <begin position="901"/>
        <end position="934"/>
    </location>
</feature>
<dbReference type="STRING" id="307972.A0A2G8L0R0"/>
<dbReference type="PROSITE" id="PS50011">
    <property type="entry name" value="PROTEIN_KINASE_DOM"/>
    <property type="match status" value="1"/>
</dbReference>
<dbReference type="InterPro" id="IPR003598">
    <property type="entry name" value="Ig_sub2"/>
</dbReference>
<dbReference type="FunFam" id="2.60.40.10:FF:000425">
    <property type="entry name" value="Myosin light chain kinase"/>
    <property type="match status" value="2"/>
</dbReference>
<sequence>MLDRSASFFFFVVLEGILLDDKPKPVQKGRPPVFLQKISDVEIVAAKQSAEFTCKVTGVPKPEVTWLIEGKSLLEGPRHRFDQKGDGRCALIITDVTSEDDAIYTCLAKNDQGQACCSAELVFEVNEPATMSSSSNSRSLTETDRSLSTMPSKSSSTDNQTKITKVPEFVARPQSLTVSDTKPAHFSCIVRGKPEPEITWEKDGVLLVCSDHYNIHTEEGMSLLKIMQTSNDDVGKYVCKAKNEVGTAEAAFEVNMDGSSNATESVEALPHHNSVESIKDTVEDPLFITEEDSSNTAPSKSAILSDESPKATDESSPEFQITVSVRSQTESTPSQEAAPVVKSTLQTMLTKPKSAPRFIELPKSITTDSKSTATFLCIVQGDPKPSVSWKKDGQTLSMDHRYELSEGNGEISLKIRDVTVADQGLYTCTLTNSEGESSASADLFVEVGNLAPKFIEKPGDCHVKDGEKVVFTCKVEGQPMPAVKWFYQKQPIPSDGEVYAVNQDGDISTLTLLDVIVDDEGEYVAKATNVAGESQVAANLTVAAPPPKEEKKEPKVANELPSFSQPLEKDLEAIDGAPLSLAVRVEGKPKPTMSWFFNGEQIKEDEDFKFVEDGDRYSLVIAEVFPDDGGKYVCRITNEVGTAECSVNVEVKEPVQEGSPPTFAQKPRSVSTDEGCSVSLNCYVAGDLPILVTWHKDGQLINHGKRFKLETSGAEGLTRTLHIPAVLATDAGSYLCTIENKFGVDKCTASLVVKQLDEEQTDFRSLLKTRPRLQNLQNSPNNSSTEQFDFRHVLTRHVISRKRPQISKFLKDQQVDEGKQAVFECNVNGHPEPKVSWFHEAKEIKESKFFHMTYSESIARLEISEAFSEDEGEYFCKASNSAGETRCTAKLRVKRADSENCLSERRQSRVTQPFLNGRHNSASSSASEDVPTRKMSSTLNITLSTPVKSKPVSPVTIEIDTNSLVNGIAPSIPIDVQQTTASNRHISRGDSTDISTDFDDYEPPKPAGKLPKFLSELEDVHFVEGTTARLRCKISGDPKPHILWFKGDSEIKEGTKYKVEVFDQEVILTVRDATERDAGNYRLEARNSEGMAKSSAELLVTAPPTILHTPGPVRVAVGATASLQCKFNGAPMPTVTWKKLRRMIQTSERYVVTTSDKDTTLAIQDVDERDAGRYTLVIENDLGSDEAIVSLSVVGQPDPPTGKPLVTNVDSSSVVLSWSGTSYDGGSRIIGYVIESRESLDSMWKKVDSVDSTSFKVKGLKSDTEYHFRVRAENDFGTSDPGRISAVVRTNKASTTGNGFRSRNREIIPDTENGPRRKVSIKTNDAFSKHYELKEQIGKGRFGTVFLCVEKSTGKRMAAKFISATPKEKQEVKDEIGVMGELSHPKLLRCYDAFEDPKQMVLVLEFISGGELFERVIDDDFELRESDVIKYIRQVCEGVKHMHEKNILHLDLKPENIMCVDTNGSDVKLIDFGLARKFTGRESIKVMSGTPEFVAPEVINFDEISYTTDMWSVGVIAYILLSGLSPFMGDDDSETLSNVTLGEWDFEDEAFDDISEDAKDFISKLLVKTKEKRMTSEEALRHKWLNPSRYSKASNTKISTDKLKKFVSRRRWQKTTNALRAVNRMTSMAAMLLKGKKSEGDETDTSPKPTETGRNGSISLSSVGKSSRDTDTESMTSSLSTTSAYSSGAISANREQEHTDDVNKDGKDARQSSSETDENENRRETSVSLVKPKFTKTIVDCIVFEGDCARFDCLIEGTPEPEVTWYLDDEEIEETDRFTLDYDEGGHYSLIIRKAEENDEGDYVVIAKNKAGQVSCAAELLVEMTGDGF</sequence>
<feature type="domain" description="Ig-like" evidence="11">
    <location>
        <begin position="31"/>
        <end position="122"/>
    </location>
</feature>
<evidence type="ECO:0000256" key="4">
    <source>
        <dbReference type="ARBA" id="ARBA00022737"/>
    </source>
</evidence>
<proteinExistence type="inferred from homology"/>
<dbReference type="FunFam" id="2.60.40.10:FF:000080">
    <property type="entry name" value="Myosin light chain kinase, smooth muscle"/>
    <property type="match status" value="3"/>
</dbReference>
<dbReference type="Pfam" id="PF07679">
    <property type="entry name" value="I-set"/>
    <property type="match status" value="10"/>
</dbReference>
<feature type="domain" description="Protein kinase" evidence="10">
    <location>
        <begin position="1331"/>
        <end position="1585"/>
    </location>
</feature>
<dbReference type="PROSITE" id="PS50835">
    <property type="entry name" value="IG_LIKE"/>
    <property type="match status" value="10"/>
</dbReference>
<dbReference type="InterPro" id="IPR013106">
    <property type="entry name" value="Ig_V-set"/>
</dbReference>
<keyword evidence="4" id="KW-0677">Repeat</keyword>
<dbReference type="PRINTS" id="PR00014">
    <property type="entry name" value="FNTYPEIII"/>
</dbReference>
<dbReference type="InterPro" id="IPR017441">
    <property type="entry name" value="Protein_kinase_ATP_BS"/>
</dbReference>
<dbReference type="PANTHER" id="PTHR47633:SF7">
    <property type="entry name" value="TITIN HOMOLOG"/>
    <property type="match status" value="1"/>
</dbReference>
<dbReference type="GO" id="GO:0060298">
    <property type="term" value="P:positive regulation of sarcomere organization"/>
    <property type="evidence" value="ECO:0007669"/>
    <property type="project" value="UniProtKB-ARBA"/>
</dbReference>
<feature type="compositionally biased region" description="Low complexity" evidence="9">
    <location>
        <begin position="1673"/>
        <end position="1687"/>
    </location>
</feature>
<dbReference type="GO" id="GO:0004672">
    <property type="term" value="F:protein kinase activity"/>
    <property type="evidence" value="ECO:0007669"/>
    <property type="project" value="InterPro"/>
</dbReference>
<dbReference type="SUPFAM" id="SSF48726">
    <property type="entry name" value="Immunoglobulin"/>
    <property type="match status" value="10"/>
</dbReference>
<feature type="domain" description="Ig-like" evidence="11">
    <location>
        <begin position="661"/>
        <end position="752"/>
    </location>
</feature>
<dbReference type="InterPro" id="IPR000719">
    <property type="entry name" value="Prot_kinase_dom"/>
</dbReference>
<feature type="domain" description="Ig-like" evidence="11">
    <location>
        <begin position="1104"/>
        <end position="1192"/>
    </location>
</feature>
<dbReference type="Gene3D" id="2.60.40.10">
    <property type="entry name" value="Immunoglobulins"/>
    <property type="match status" value="11"/>
</dbReference>
<feature type="domain" description="Ig-like" evidence="11">
    <location>
        <begin position="561"/>
        <end position="650"/>
    </location>
</feature>
<evidence type="ECO:0000313" key="13">
    <source>
        <dbReference type="EMBL" id="PIK53831.1"/>
    </source>
</evidence>
<comment type="subcellular location">
    <subcellularLocation>
        <location evidence="1">Cytoplasm</location>
    </subcellularLocation>
</comment>
<feature type="domain" description="Ig-like" evidence="11">
    <location>
        <begin position="1011"/>
        <end position="1099"/>
    </location>
</feature>
<evidence type="ECO:0000256" key="6">
    <source>
        <dbReference type="ARBA" id="ARBA00022840"/>
    </source>
</evidence>
<dbReference type="EMBL" id="MRZV01000272">
    <property type="protein sequence ID" value="PIK53831.1"/>
    <property type="molecule type" value="Genomic_DNA"/>
</dbReference>
<evidence type="ECO:0000259" key="11">
    <source>
        <dbReference type="PROSITE" id="PS50835"/>
    </source>
</evidence>
<name>A0A2G8L0R0_STIJA</name>
<keyword evidence="6 8" id="KW-0067">ATP-binding</keyword>
<dbReference type="Pfam" id="PF00041">
    <property type="entry name" value="fn3"/>
    <property type="match status" value="1"/>
</dbReference>
<evidence type="ECO:0000259" key="10">
    <source>
        <dbReference type="PROSITE" id="PS50011"/>
    </source>
</evidence>